<feature type="domain" description="B box-type" evidence="9">
    <location>
        <begin position="142"/>
        <end position="182"/>
    </location>
</feature>
<evidence type="ECO:0000256" key="4">
    <source>
        <dbReference type="ARBA" id="ARBA00022833"/>
    </source>
</evidence>
<dbReference type="SMART" id="SM00449">
    <property type="entry name" value="SPRY"/>
    <property type="match status" value="1"/>
</dbReference>
<evidence type="ECO:0000313" key="11">
    <source>
        <dbReference type="Proteomes" id="UP000504632"/>
    </source>
</evidence>
<dbReference type="GO" id="GO:0005737">
    <property type="term" value="C:cytoplasm"/>
    <property type="evidence" value="ECO:0007669"/>
    <property type="project" value="UniProtKB-ARBA"/>
</dbReference>
<dbReference type="Pfam" id="PF00643">
    <property type="entry name" value="zf-B_box"/>
    <property type="match status" value="1"/>
</dbReference>
<dbReference type="InterPro" id="IPR058030">
    <property type="entry name" value="TRIM8/14/16/25/29/45/65_CC"/>
</dbReference>
<dbReference type="InParanoid" id="A0A6J2VRJ6"/>
<keyword evidence="11" id="KW-1185">Reference proteome</keyword>
<dbReference type="InterPro" id="IPR013083">
    <property type="entry name" value="Znf_RING/FYVE/PHD"/>
</dbReference>
<dbReference type="RefSeq" id="XP_030635675.1">
    <property type="nucleotide sequence ID" value="XM_030779815.1"/>
</dbReference>
<dbReference type="InterPro" id="IPR003877">
    <property type="entry name" value="SPRY_dom"/>
</dbReference>
<dbReference type="GO" id="GO:0008270">
    <property type="term" value="F:zinc ion binding"/>
    <property type="evidence" value="ECO:0007669"/>
    <property type="project" value="UniProtKB-KW"/>
</dbReference>
<evidence type="ECO:0000256" key="6">
    <source>
        <dbReference type="PROSITE-ProRule" id="PRU00024"/>
    </source>
</evidence>
<dbReference type="InterPro" id="IPR006574">
    <property type="entry name" value="PRY"/>
</dbReference>
<dbReference type="PROSITE" id="PS50188">
    <property type="entry name" value="B302_SPRY"/>
    <property type="match status" value="1"/>
</dbReference>
<keyword evidence="7" id="KW-0175">Coiled coil</keyword>
<dbReference type="SUPFAM" id="SSF57845">
    <property type="entry name" value="B-box zinc-binding domain"/>
    <property type="match status" value="1"/>
</dbReference>
<dbReference type="GO" id="GO:0045087">
    <property type="term" value="P:innate immune response"/>
    <property type="evidence" value="ECO:0007669"/>
    <property type="project" value="UniProtKB-KW"/>
</dbReference>
<evidence type="ECO:0000256" key="2">
    <source>
        <dbReference type="ARBA" id="ARBA00022723"/>
    </source>
</evidence>
<dbReference type="SMART" id="SM00589">
    <property type="entry name" value="PRY"/>
    <property type="match status" value="1"/>
</dbReference>
<dbReference type="Pfam" id="PF15227">
    <property type="entry name" value="zf-C3HC4_4"/>
    <property type="match status" value="1"/>
</dbReference>
<keyword evidence="4" id="KW-0862">Zinc</keyword>
<name>A0A6J2VRJ6_CHACN</name>
<dbReference type="OrthoDB" id="6270329at2759"/>
<feature type="coiled-coil region" evidence="7">
    <location>
        <begin position="240"/>
        <end position="271"/>
    </location>
</feature>
<accession>A0A6J2VRJ6</accession>
<evidence type="ECO:0000259" key="9">
    <source>
        <dbReference type="PROSITE" id="PS50119"/>
    </source>
</evidence>
<dbReference type="InterPro" id="IPR013320">
    <property type="entry name" value="ConA-like_dom_sf"/>
</dbReference>
<evidence type="ECO:0000256" key="1">
    <source>
        <dbReference type="ARBA" id="ARBA00022588"/>
    </source>
</evidence>
<dbReference type="Gene3D" id="3.30.40.10">
    <property type="entry name" value="Zinc/RING finger domain, C3HC4 (zinc finger)"/>
    <property type="match status" value="1"/>
</dbReference>
<dbReference type="PANTHER" id="PTHR25465:SF32">
    <property type="entry name" value="BLOODTHIRSTY-RELATED GENE FAMILY, MEMBER 16 ISOFORM X1-RELATED"/>
    <property type="match status" value="1"/>
</dbReference>
<dbReference type="InterPro" id="IPR000315">
    <property type="entry name" value="Znf_B-box"/>
</dbReference>
<dbReference type="Pfam" id="PF00622">
    <property type="entry name" value="SPRY"/>
    <property type="match status" value="1"/>
</dbReference>
<dbReference type="Gene3D" id="4.10.830.40">
    <property type="match status" value="1"/>
</dbReference>
<dbReference type="CDD" id="cd19802">
    <property type="entry name" value="Bbox1_TRIM8-like"/>
    <property type="match status" value="1"/>
</dbReference>
<gene>
    <name evidence="12" type="primary">LOC115816730</name>
</gene>
<dbReference type="Gene3D" id="2.60.120.920">
    <property type="match status" value="1"/>
</dbReference>
<proteinExistence type="predicted"/>
<reference evidence="12" key="1">
    <citation type="submission" date="2025-08" db="UniProtKB">
        <authorList>
            <consortium name="RefSeq"/>
        </authorList>
    </citation>
    <scope>IDENTIFICATION</scope>
</reference>
<dbReference type="PANTHER" id="PTHR25465">
    <property type="entry name" value="B-BOX DOMAIN CONTAINING"/>
    <property type="match status" value="1"/>
</dbReference>
<dbReference type="Pfam" id="PF13765">
    <property type="entry name" value="PRY"/>
    <property type="match status" value="1"/>
</dbReference>
<dbReference type="SUPFAM" id="SSF57850">
    <property type="entry name" value="RING/U-box"/>
    <property type="match status" value="1"/>
</dbReference>
<dbReference type="CDD" id="cd13733">
    <property type="entry name" value="SPRY_PRY_C-I_1"/>
    <property type="match status" value="1"/>
</dbReference>
<dbReference type="InterPro" id="IPR051051">
    <property type="entry name" value="E3_ubiq-ligase_TRIM/RNF"/>
</dbReference>
<organism evidence="11 12">
    <name type="scientific">Chanos chanos</name>
    <name type="common">Milkfish</name>
    <name type="synonym">Mugil chanos</name>
    <dbReference type="NCBI Taxonomy" id="29144"/>
    <lineage>
        <taxon>Eukaryota</taxon>
        <taxon>Metazoa</taxon>
        <taxon>Chordata</taxon>
        <taxon>Craniata</taxon>
        <taxon>Vertebrata</taxon>
        <taxon>Euteleostomi</taxon>
        <taxon>Actinopterygii</taxon>
        <taxon>Neopterygii</taxon>
        <taxon>Teleostei</taxon>
        <taxon>Ostariophysi</taxon>
        <taxon>Gonorynchiformes</taxon>
        <taxon>Chanidae</taxon>
        <taxon>Chanos</taxon>
    </lineage>
</organism>
<dbReference type="PROSITE" id="PS50119">
    <property type="entry name" value="ZF_BBOX"/>
    <property type="match status" value="1"/>
</dbReference>
<protein>
    <submittedName>
        <fullName evidence="12">E3 ubiquitin-protein ligase TRIM39-like</fullName>
    </submittedName>
</protein>
<sequence>MATNHLSEEQLVCSVCLNVFTDPVTIPCGHNFCLVCLKGLWDQSDQYKCKACDKAFVSKPEISVNKAFKEISERFKAVQNCAGKQLAKPGEIACDVCTGEIKFKALKSCLVCLTSYCEVHLEPHQRVTNLKKHKLIDPVDHLEDRMCKKHQRLLEFFCVWDQMCVCQFCTETDHLEHETVTLKEECDQKKTQLTQVKANVQQMVQERLEKTQEIKRSVELSKANSQREIEDGAQILRALVSSIEEREAELVREIEEKQKAVERKAEGLIKDLGEEITELRTREADVEQISHTEDYVFLLQRFPVLSSCPQTEDWSEVSIYPDQCVGSVRRAVSKVEDAVRTEMVRLTENELERVQQYTVDVVLDPDTAHPNILLSEDSKQAGRADTQRQVPDNPERFDPVLCVLGKKGFSSGRFYYEVQVKDKTFWDSGVVRESVNRKGQITSTPDNGYWTMRLRNGEEYRALGSPSVRLCLQKKPEKVGVFVDYEAGLVSFYDVEDRFHIYSFVGNTFTEKLYPFFSPGVADSGKNMSPLILTPVRQTK</sequence>
<keyword evidence="3 6" id="KW-0863">Zinc-finger</keyword>
<dbReference type="Proteomes" id="UP000504632">
    <property type="component" value="Chromosome 7"/>
</dbReference>
<dbReference type="GeneID" id="115816730"/>
<evidence type="ECO:0000256" key="7">
    <source>
        <dbReference type="SAM" id="Coils"/>
    </source>
</evidence>
<evidence type="ECO:0000256" key="3">
    <source>
        <dbReference type="ARBA" id="ARBA00022771"/>
    </source>
</evidence>
<dbReference type="PROSITE" id="PS50089">
    <property type="entry name" value="ZF_RING_2"/>
    <property type="match status" value="1"/>
</dbReference>
<dbReference type="SUPFAM" id="SSF49899">
    <property type="entry name" value="Concanavalin A-like lectins/glucanases"/>
    <property type="match status" value="1"/>
</dbReference>
<dbReference type="CDD" id="cd19769">
    <property type="entry name" value="Bbox2_TRIM16-like"/>
    <property type="match status" value="1"/>
</dbReference>
<dbReference type="InterPro" id="IPR017907">
    <property type="entry name" value="Znf_RING_CS"/>
</dbReference>
<keyword evidence="5" id="KW-0391">Immunity</keyword>
<evidence type="ECO:0000259" key="10">
    <source>
        <dbReference type="PROSITE" id="PS50188"/>
    </source>
</evidence>
<evidence type="ECO:0000313" key="12">
    <source>
        <dbReference type="RefSeq" id="XP_030635675.1"/>
    </source>
</evidence>
<dbReference type="Pfam" id="PF25600">
    <property type="entry name" value="TRIM_CC"/>
    <property type="match status" value="1"/>
</dbReference>
<dbReference type="InterPro" id="IPR001870">
    <property type="entry name" value="B30.2/SPRY"/>
</dbReference>
<evidence type="ECO:0000256" key="5">
    <source>
        <dbReference type="ARBA" id="ARBA00022859"/>
    </source>
</evidence>
<dbReference type="PROSITE" id="PS00518">
    <property type="entry name" value="ZF_RING_1"/>
    <property type="match status" value="1"/>
</dbReference>
<feature type="domain" description="RING-type" evidence="8">
    <location>
        <begin position="13"/>
        <end position="53"/>
    </location>
</feature>
<dbReference type="InterPro" id="IPR003879">
    <property type="entry name" value="Butyrophylin_SPRY"/>
</dbReference>
<dbReference type="InterPro" id="IPR043136">
    <property type="entry name" value="B30.2/SPRY_sf"/>
</dbReference>
<dbReference type="AlphaFoldDB" id="A0A6J2VRJ6"/>
<dbReference type="FunFam" id="2.60.120.920:FF:000004">
    <property type="entry name" value="Butyrophilin subfamily 1 member A1"/>
    <property type="match status" value="1"/>
</dbReference>
<dbReference type="Gene3D" id="3.30.160.60">
    <property type="entry name" value="Classic Zinc Finger"/>
    <property type="match status" value="1"/>
</dbReference>
<keyword evidence="2" id="KW-0479">Metal-binding</keyword>
<dbReference type="SMART" id="SM00184">
    <property type="entry name" value="RING"/>
    <property type="match status" value="1"/>
</dbReference>
<dbReference type="SMART" id="SM00336">
    <property type="entry name" value="BBOX"/>
    <property type="match status" value="1"/>
</dbReference>
<dbReference type="InterPro" id="IPR001841">
    <property type="entry name" value="Znf_RING"/>
</dbReference>
<dbReference type="PRINTS" id="PR01407">
    <property type="entry name" value="BUTYPHLNCDUF"/>
</dbReference>
<feature type="domain" description="B30.2/SPRY" evidence="10">
    <location>
        <begin position="341"/>
        <end position="536"/>
    </location>
</feature>
<evidence type="ECO:0000259" key="8">
    <source>
        <dbReference type="PROSITE" id="PS50089"/>
    </source>
</evidence>
<keyword evidence="1" id="KW-0399">Innate immunity</keyword>